<name>A0ABM1FR56_SOLPN</name>
<organism evidence="3 4">
    <name type="scientific">Solanum pennellii</name>
    <name type="common">Tomato</name>
    <name type="synonym">Lycopersicon pennellii</name>
    <dbReference type="NCBI Taxonomy" id="28526"/>
    <lineage>
        <taxon>Eukaryota</taxon>
        <taxon>Viridiplantae</taxon>
        <taxon>Streptophyta</taxon>
        <taxon>Embryophyta</taxon>
        <taxon>Tracheophyta</taxon>
        <taxon>Spermatophyta</taxon>
        <taxon>Magnoliopsida</taxon>
        <taxon>eudicotyledons</taxon>
        <taxon>Gunneridae</taxon>
        <taxon>Pentapetalae</taxon>
        <taxon>asterids</taxon>
        <taxon>lamiids</taxon>
        <taxon>Solanales</taxon>
        <taxon>Solanaceae</taxon>
        <taxon>Solanoideae</taxon>
        <taxon>Solaneae</taxon>
        <taxon>Solanum</taxon>
        <taxon>Solanum subgen. Lycopersicon</taxon>
    </lineage>
</organism>
<evidence type="ECO:0000313" key="4">
    <source>
        <dbReference type="RefSeq" id="XP_015060546.1"/>
    </source>
</evidence>
<feature type="domain" description="Retrotransposon gag" evidence="2">
    <location>
        <begin position="53"/>
        <end position="149"/>
    </location>
</feature>
<accession>A0ABM1FR56</accession>
<dbReference type="InterPro" id="IPR032567">
    <property type="entry name" value="RTL1-rel"/>
</dbReference>
<dbReference type="Pfam" id="PF03732">
    <property type="entry name" value="Retrotrans_gag"/>
    <property type="match status" value="1"/>
</dbReference>
<dbReference type="PANTHER" id="PTHR15503">
    <property type="entry name" value="LDOC1 RELATED"/>
    <property type="match status" value="1"/>
</dbReference>
<dbReference type="RefSeq" id="XP_015060546.1">
    <property type="nucleotide sequence ID" value="XM_015205060.1"/>
</dbReference>
<dbReference type="SUPFAM" id="SSF56672">
    <property type="entry name" value="DNA/RNA polymerases"/>
    <property type="match status" value="1"/>
</dbReference>
<dbReference type="GeneID" id="107006532"/>
<keyword evidence="3" id="KW-1185">Reference proteome</keyword>
<feature type="region of interest" description="Disordered" evidence="1">
    <location>
        <begin position="182"/>
        <end position="227"/>
    </location>
</feature>
<dbReference type="InterPro" id="IPR005162">
    <property type="entry name" value="Retrotrans_gag_dom"/>
</dbReference>
<proteinExistence type="predicted"/>
<evidence type="ECO:0000259" key="2">
    <source>
        <dbReference type="Pfam" id="PF03732"/>
    </source>
</evidence>
<dbReference type="Gene3D" id="3.10.10.10">
    <property type="entry name" value="HIV Type 1 Reverse Transcriptase, subunit A, domain 1"/>
    <property type="match status" value="1"/>
</dbReference>
<protein>
    <submittedName>
        <fullName evidence="4">Uncharacterized protein LOC107006532</fullName>
    </submittedName>
</protein>
<feature type="compositionally biased region" description="Low complexity" evidence="1">
    <location>
        <begin position="210"/>
        <end position="223"/>
    </location>
</feature>
<dbReference type="PANTHER" id="PTHR15503:SF45">
    <property type="entry name" value="RNA-DIRECTED DNA POLYMERASE HOMOLOG"/>
    <property type="match status" value="1"/>
</dbReference>
<gene>
    <name evidence="4" type="primary">LOC107006532</name>
</gene>
<dbReference type="InterPro" id="IPR043502">
    <property type="entry name" value="DNA/RNA_pol_sf"/>
</dbReference>
<evidence type="ECO:0000256" key="1">
    <source>
        <dbReference type="SAM" id="MobiDB-lite"/>
    </source>
</evidence>
<dbReference type="Pfam" id="PF08284">
    <property type="entry name" value="RVP_2"/>
    <property type="match status" value="1"/>
</dbReference>
<reference evidence="3" key="1">
    <citation type="journal article" date="2014" name="Nat. Genet.">
        <title>The genome of the stress-tolerant wild tomato species Solanum pennellii.</title>
        <authorList>
            <person name="Bolger A."/>
            <person name="Scossa F."/>
            <person name="Bolger M.E."/>
            <person name="Lanz C."/>
            <person name="Maumus F."/>
            <person name="Tohge T."/>
            <person name="Quesneville H."/>
            <person name="Alseekh S."/>
            <person name="Sorensen I."/>
            <person name="Lichtenstein G."/>
            <person name="Fich E.A."/>
            <person name="Conte M."/>
            <person name="Keller H."/>
            <person name="Schneeberger K."/>
            <person name="Schwacke R."/>
            <person name="Ofner I."/>
            <person name="Vrebalov J."/>
            <person name="Xu Y."/>
            <person name="Osorio S."/>
            <person name="Aflitos S.A."/>
            <person name="Schijlen E."/>
            <person name="Jimenez-Gomez J.M."/>
            <person name="Ryngajllo M."/>
            <person name="Kimura S."/>
            <person name="Kumar R."/>
            <person name="Koenig D."/>
            <person name="Headland L.R."/>
            <person name="Maloof J.N."/>
            <person name="Sinha N."/>
            <person name="van Ham R.C."/>
            <person name="Lankhorst R.K."/>
            <person name="Mao L."/>
            <person name="Vogel A."/>
            <person name="Arsova B."/>
            <person name="Panstruga R."/>
            <person name="Fei Z."/>
            <person name="Rose J.K."/>
            <person name="Zamir D."/>
            <person name="Carrari F."/>
            <person name="Giovannoni J.J."/>
            <person name="Weigel D."/>
            <person name="Usadel B."/>
            <person name="Fernie A.R."/>
        </authorList>
    </citation>
    <scope>NUCLEOTIDE SEQUENCE [LARGE SCALE GENOMIC DNA]</scope>
    <source>
        <strain evidence="3">cv. LA0716</strain>
    </source>
</reference>
<sequence length="432" mass="49619">MHDPNGINFEKMRKMGGVEFECTVDPTDVEQWPDRMERVFEQLECSDFAKFKYAILLLQKDAYDWWVSVSNAKVKPLVLTWDDSPKEFRMKYVPPAYCNEKKKKFLNLRQRGMSIAEYEQKFLRFSRYAGGTIKMENEKCRKFEDGLNDPSRKNVAILQHENFCKLVSTAFTWERLDNEEASRNESRFQKPRPYFGGPSIRGRPRNIQTAGASGANQASGQRGTARAYAIRQRDDQDGQDVGVGKFHLFGLCVFTLFDPGSTHSYICSSLVLLENVKSMRLTYYLLVESPVGYQDGLAYKYHVVVDCRSNHVTFKDPTCSHISIQGERSLTSSIIFTALARKLMRQGCKAYLAHIVDTHLKSPCIKDIAAVCDFQEVFPKFLHELPSERDVEFPIELTPGSTPISITPYRMAREELKELKSQLQELLEKGFI</sequence>
<reference evidence="4" key="2">
    <citation type="submission" date="2025-08" db="UniProtKB">
        <authorList>
            <consortium name="RefSeq"/>
        </authorList>
    </citation>
    <scope>IDENTIFICATION</scope>
</reference>
<dbReference type="Proteomes" id="UP000694930">
    <property type="component" value="Chromosome 12"/>
</dbReference>
<evidence type="ECO:0000313" key="3">
    <source>
        <dbReference type="Proteomes" id="UP000694930"/>
    </source>
</evidence>